<keyword evidence="3" id="KW-0328">Glycosyltransferase</keyword>
<gene>
    <name evidence="6" type="ORF">S06H3_63030</name>
</gene>
<keyword evidence="4" id="KW-0808">Transferase</keyword>
<sequence length="143" mass="16363">DTALPDNFLSFIRQAMTDPEVVGGSFALKIQPSTPLLRYIERNGTWRTKLFRLPYGDQAIFVKASLFRLMGGYADIALMEDVEFVRRLRKIGKIAFIPVPVITSSRRYSKTGALRAILKNKLILFGYNLKVPPSRLAQFYYKK</sequence>
<evidence type="ECO:0008006" key="7">
    <source>
        <dbReference type="Google" id="ProtNLM"/>
    </source>
</evidence>
<dbReference type="PANTHER" id="PTHR43646:SF2">
    <property type="entry name" value="GLYCOSYLTRANSFERASE 2-LIKE DOMAIN-CONTAINING PROTEIN"/>
    <property type="match status" value="1"/>
</dbReference>
<evidence type="ECO:0000256" key="1">
    <source>
        <dbReference type="ARBA" id="ARBA00004236"/>
    </source>
</evidence>
<reference evidence="6" key="1">
    <citation type="journal article" date="2014" name="Front. Microbiol.">
        <title>High frequency of phylogenetically diverse reductive dehalogenase-homologous genes in deep subseafloor sedimentary metagenomes.</title>
        <authorList>
            <person name="Kawai M."/>
            <person name="Futagami T."/>
            <person name="Toyoda A."/>
            <person name="Takaki Y."/>
            <person name="Nishi S."/>
            <person name="Hori S."/>
            <person name="Arai W."/>
            <person name="Tsubouchi T."/>
            <person name="Morono Y."/>
            <person name="Uchiyama I."/>
            <person name="Ito T."/>
            <person name="Fujiyama A."/>
            <person name="Inagaki F."/>
            <person name="Takami H."/>
        </authorList>
    </citation>
    <scope>NUCLEOTIDE SEQUENCE</scope>
    <source>
        <strain evidence="6">Expedition CK06-06</strain>
    </source>
</reference>
<feature type="non-terminal residue" evidence="6">
    <location>
        <position position="143"/>
    </location>
</feature>
<evidence type="ECO:0000256" key="2">
    <source>
        <dbReference type="ARBA" id="ARBA00022475"/>
    </source>
</evidence>
<feature type="non-terminal residue" evidence="6">
    <location>
        <position position="1"/>
    </location>
</feature>
<dbReference type="SUPFAM" id="SSF53448">
    <property type="entry name" value="Nucleotide-diphospho-sugar transferases"/>
    <property type="match status" value="1"/>
</dbReference>
<dbReference type="AlphaFoldDB" id="X1QET6"/>
<dbReference type="PANTHER" id="PTHR43646">
    <property type="entry name" value="GLYCOSYLTRANSFERASE"/>
    <property type="match status" value="1"/>
</dbReference>
<comment type="caution">
    <text evidence="6">The sequence shown here is derived from an EMBL/GenBank/DDBJ whole genome shotgun (WGS) entry which is preliminary data.</text>
</comment>
<name>X1QET6_9ZZZZ</name>
<dbReference type="GO" id="GO:0005886">
    <property type="term" value="C:plasma membrane"/>
    <property type="evidence" value="ECO:0007669"/>
    <property type="project" value="UniProtKB-SubCell"/>
</dbReference>
<evidence type="ECO:0000313" key="6">
    <source>
        <dbReference type="EMBL" id="GAI53346.1"/>
    </source>
</evidence>
<dbReference type="GO" id="GO:0016757">
    <property type="term" value="F:glycosyltransferase activity"/>
    <property type="evidence" value="ECO:0007669"/>
    <property type="project" value="UniProtKB-KW"/>
</dbReference>
<evidence type="ECO:0000256" key="5">
    <source>
        <dbReference type="ARBA" id="ARBA00023136"/>
    </source>
</evidence>
<accession>X1QET6</accession>
<evidence type="ECO:0000256" key="4">
    <source>
        <dbReference type="ARBA" id="ARBA00022679"/>
    </source>
</evidence>
<organism evidence="6">
    <name type="scientific">marine sediment metagenome</name>
    <dbReference type="NCBI Taxonomy" id="412755"/>
    <lineage>
        <taxon>unclassified sequences</taxon>
        <taxon>metagenomes</taxon>
        <taxon>ecological metagenomes</taxon>
    </lineage>
</organism>
<protein>
    <recommendedName>
        <fullName evidence="7">Glycosyltransferase 2-like domain-containing protein</fullName>
    </recommendedName>
</protein>
<evidence type="ECO:0000256" key="3">
    <source>
        <dbReference type="ARBA" id="ARBA00022676"/>
    </source>
</evidence>
<keyword evidence="5" id="KW-0472">Membrane</keyword>
<comment type="subcellular location">
    <subcellularLocation>
        <location evidence="1">Cell membrane</location>
    </subcellularLocation>
</comment>
<dbReference type="InterPro" id="IPR029044">
    <property type="entry name" value="Nucleotide-diphossugar_trans"/>
</dbReference>
<keyword evidence="2" id="KW-1003">Cell membrane</keyword>
<dbReference type="EMBL" id="BARV01041715">
    <property type="protein sequence ID" value="GAI53346.1"/>
    <property type="molecule type" value="Genomic_DNA"/>
</dbReference>
<proteinExistence type="predicted"/>